<keyword evidence="3" id="KW-0378">Hydrolase</keyword>
<dbReference type="PANTHER" id="PTHR34610">
    <property type="entry name" value="SSL7007 PROTEIN"/>
    <property type="match status" value="1"/>
</dbReference>
<dbReference type="Proteomes" id="UP000587396">
    <property type="component" value="Unassembled WGS sequence"/>
</dbReference>
<gene>
    <name evidence="6" type="ORF">H7313_02210</name>
</gene>
<dbReference type="Pfam" id="PF13470">
    <property type="entry name" value="PIN_3"/>
    <property type="match status" value="1"/>
</dbReference>
<dbReference type="PANTHER" id="PTHR34610:SF3">
    <property type="entry name" value="SSL7007 PROTEIN"/>
    <property type="match status" value="1"/>
</dbReference>
<feature type="domain" description="PIN" evidence="5">
    <location>
        <begin position="3"/>
        <end position="112"/>
    </location>
</feature>
<dbReference type="InterPro" id="IPR002716">
    <property type="entry name" value="PIN_dom"/>
</dbReference>
<dbReference type="AlphaFoldDB" id="A0A842JDW3"/>
<evidence type="ECO:0000313" key="6">
    <source>
        <dbReference type="EMBL" id="MBC2888168.1"/>
    </source>
</evidence>
<organism evidence="6 7">
    <name type="scientific">Gordonibacter massiliensis</name>
    <name type="common">ex Traore et al. 2017</name>
    <dbReference type="NCBI Taxonomy" id="1841863"/>
    <lineage>
        <taxon>Bacteria</taxon>
        <taxon>Bacillati</taxon>
        <taxon>Actinomycetota</taxon>
        <taxon>Coriobacteriia</taxon>
        <taxon>Eggerthellales</taxon>
        <taxon>Eggerthellaceae</taxon>
        <taxon>Gordonibacter</taxon>
    </lineage>
</organism>
<evidence type="ECO:0000313" key="7">
    <source>
        <dbReference type="Proteomes" id="UP000587396"/>
    </source>
</evidence>
<keyword evidence="4" id="KW-0460">Magnesium</keyword>
<accession>A0A842JDW3</accession>
<dbReference type="EMBL" id="JACMSE010000001">
    <property type="protein sequence ID" value="MBC2888168.1"/>
    <property type="molecule type" value="Genomic_DNA"/>
</dbReference>
<name>A0A842JDW3_9ACTN</name>
<comment type="caution">
    <text evidence="6">The sequence shown here is derived from an EMBL/GenBank/DDBJ whole genome shotgun (WGS) entry which is preliminary data.</text>
</comment>
<protein>
    <submittedName>
        <fullName evidence="6">Putative toxin-antitoxin system toxin component, PIN family</fullName>
    </submittedName>
</protein>
<dbReference type="SUPFAM" id="SSF88723">
    <property type="entry name" value="PIN domain-like"/>
    <property type="match status" value="1"/>
</dbReference>
<keyword evidence="2" id="KW-0479">Metal-binding</keyword>
<evidence type="ECO:0000256" key="4">
    <source>
        <dbReference type="ARBA" id="ARBA00022842"/>
    </source>
</evidence>
<dbReference type="InterPro" id="IPR002850">
    <property type="entry name" value="PIN_toxin-like"/>
</dbReference>
<dbReference type="InterPro" id="IPR029060">
    <property type="entry name" value="PIN-like_dom_sf"/>
</dbReference>
<evidence type="ECO:0000259" key="5">
    <source>
        <dbReference type="Pfam" id="PF13470"/>
    </source>
</evidence>
<reference evidence="6 7" key="1">
    <citation type="submission" date="2020-08" db="EMBL/GenBank/DDBJ databases">
        <authorList>
            <person name="Liu C."/>
            <person name="Sun Q."/>
        </authorList>
    </citation>
    <scope>NUCLEOTIDE SEQUENCE [LARGE SCALE GENOMIC DNA]</scope>
    <source>
        <strain evidence="6 7">N22</strain>
    </source>
</reference>
<keyword evidence="1" id="KW-0540">Nuclease</keyword>
<dbReference type="GO" id="GO:0016787">
    <property type="term" value="F:hydrolase activity"/>
    <property type="evidence" value="ECO:0007669"/>
    <property type="project" value="UniProtKB-KW"/>
</dbReference>
<dbReference type="GO" id="GO:0004518">
    <property type="term" value="F:nuclease activity"/>
    <property type="evidence" value="ECO:0007669"/>
    <property type="project" value="UniProtKB-KW"/>
</dbReference>
<evidence type="ECO:0000256" key="3">
    <source>
        <dbReference type="ARBA" id="ARBA00022801"/>
    </source>
</evidence>
<sequence length="142" mass="15838">MHAVIDTNVIISGIIAPRSTAAFIVGLVAAGDIVVCYNESVIAEYRNVARYPKLACYRIDVDAFEKFLEGLADNGEYVSPSPIRIDMPDEDDRRFYEISCETGCPIITRNRRDFPHDAFLIDPSFFVRTMRAATGGLARLES</sequence>
<keyword evidence="7" id="KW-1185">Reference proteome</keyword>
<evidence type="ECO:0000256" key="1">
    <source>
        <dbReference type="ARBA" id="ARBA00022722"/>
    </source>
</evidence>
<dbReference type="NCBIfam" id="TIGR00305">
    <property type="entry name" value="putative toxin-antitoxin system toxin component, PIN family"/>
    <property type="match status" value="1"/>
</dbReference>
<evidence type="ECO:0000256" key="2">
    <source>
        <dbReference type="ARBA" id="ARBA00022723"/>
    </source>
</evidence>
<dbReference type="GO" id="GO:0046872">
    <property type="term" value="F:metal ion binding"/>
    <property type="evidence" value="ECO:0007669"/>
    <property type="project" value="UniProtKB-KW"/>
</dbReference>
<dbReference type="RefSeq" id="WP_185904144.1">
    <property type="nucleotide sequence ID" value="NZ_JACMSE010000001.1"/>
</dbReference>
<proteinExistence type="predicted"/>